<dbReference type="EMBL" id="JAUJEB010000001">
    <property type="protein sequence ID" value="MDN5212622.1"/>
    <property type="molecule type" value="Genomic_DNA"/>
</dbReference>
<dbReference type="Proteomes" id="UP001172083">
    <property type="component" value="Unassembled WGS sequence"/>
</dbReference>
<dbReference type="Gene3D" id="1.10.1040.20">
    <property type="entry name" value="ProC-like, C-terminal domain"/>
    <property type="match status" value="1"/>
</dbReference>
<dbReference type="Pfam" id="PF03807">
    <property type="entry name" value="F420_oxidored"/>
    <property type="match status" value="1"/>
</dbReference>
<gene>
    <name evidence="3" type="ORF">QQ020_11220</name>
</gene>
<evidence type="ECO:0000259" key="1">
    <source>
        <dbReference type="Pfam" id="PF03807"/>
    </source>
</evidence>
<organism evidence="3 4">
    <name type="scientific">Agaribacillus aureus</name>
    <dbReference type="NCBI Taxonomy" id="3051825"/>
    <lineage>
        <taxon>Bacteria</taxon>
        <taxon>Pseudomonadati</taxon>
        <taxon>Bacteroidota</taxon>
        <taxon>Cytophagia</taxon>
        <taxon>Cytophagales</taxon>
        <taxon>Splendidivirgaceae</taxon>
        <taxon>Agaribacillus</taxon>
    </lineage>
</organism>
<feature type="domain" description="DUF2520" evidence="2">
    <location>
        <begin position="130"/>
        <end position="254"/>
    </location>
</feature>
<accession>A0ABT8L4D6</accession>
<proteinExistence type="predicted"/>
<name>A0ABT8L4D6_9BACT</name>
<dbReference type="InterPro" id="IPR036291">
    <property type="entry name" value="NAD(P)-bd_dom_sf"/>
</dbReference>
<dbReference type="PANTHER" id="PTHR40459">
    <property type="entry name" value="CONSERVED HYPOTHETICAL ALANINE AND LEUCINE RICH PROTEIN"/>
    <property type="match status" value="1"/>
</dbReference>
<dbReference type="PANTHER" id="PTHR40459:SF1">
    <property type="entry name" value="CONSERVED HYPOTHETICAL ALANINE AND LEUCINE RICH PROTEIN"/>
    <property type="match status" value="1"/>
</dbReference>
<evidence type="ECO:0000313" key="4">
    <source>
        <dbReference type="Proteomes" id="UP001172083"/>
    </source>
</evidence>
<dbReference type="InterPro" id="IPR028939">
    <property type="entry name" value="P5C_Rdtase_cat_N"/>
</dbReference>
<keyword evidence="4" id="KW-1185">Reference proteome</keyword>
<feature type="domain" description="Pyrroline-5-carboxylate reductase catalytic N-terminal" evidence="1">
    <location>
        <begin position="5"/>
        <end position="91"/>
    </location>
</feature>
<reference evidence="3" key="1">
    <citation type="submission" date="2023-06" db="EMBL/GenBank/DDBJ databases">
        <title>Genomic of Agaribacillus aureum.</title>
        <authorList>
            <person name="Wang G."/>
        </authorList>
    </citation>
    <scope>NUCLEOTIDE SEQUENCE</scope>
    <source>
        <strain evidence="3">BMA12</strain>
    </source>
</reference>
<evidence type="ECO:0000313" key="3">
    <source>
        <dbReference type="EMBL" id="MDN5212622.1"/>
    </source>
</evidence>
<dbReference type="InterPro" id="IPR018931">
    <property type="entry name" value="DUF2520"/>
</dbReference>
<sequence>MSKLKVSLIGSGNVAWHLAPELDNVGYTVREVYSRNFKNAQSLIDRLYQAEQKTDLDFSESVSDIFIVAVSDDIIEQVIKEMVVPEDAILVHTSGSKSIDTLGYASTPNIGVFYPLQTFSKHQKIDFRDIPICIEAENRYTWKILKEMAGQISASVYKINSEARQTLHIAAVFACNFTIHLLTIASDILQKNDLDFEILKPLIVETINKSLEIGPQQALTGPARRGDLKILDQHMKALKGHKSYAKIYKLITQNILDTYLQ</sequence>
<dbReference type="RefSeq" id="WP_346757939.1">
    <property type="nucleotide sequence ID" value="NZ_JAUJEB010000001.1"/>
</dbReference>
<comment type="caution">
    <text evidence="3">The sequence shown here is derived from an EMBL/GenBank/DDBJ whole genome shotgun (WGS) entry which is preliminary data.</text>
</comment>
<dbReference type="Pfam" id="PF10728">
    <property type="entry name" value="DUF2520"/>
    <property type="match status" value="1"/>
</dbReference>
<evidence type="ECO:0000259" key="2">
    <source>
        <dbReference type="Pfam" id="PF10728"/>
    </source>
</evidence>
<dbReference type="InterPro" id="IPR008927">
    <property type="entry name" value="6-PGluconate_DH-like_C_sf"/>
</dbReference>
<dbReference type="SUPFAM" id="SSF51735">
    <property type="entry name" value="NAD(P)-binding Rossmann-fold domains"/>
    <property type="match status" value="1"/>
</dbReference>
<dbReference type="Gene3D" id="3.40.50.720">
    <property type="entry name" value="NAD(P)-binding Rossmann-like Domain"/>
    <property type="match status" value="1"/>
</dbReference>
<dbReference type="SUPFAM" id="SSF48179">
    <property type="entry name" value="6-phosphogluconate dehydrogenase C-terminal domain-like"/>
    <property type="match status" value="1"/>
</dbReference>
<dbReference type="InterPro" id="IPR037108">
    <property type="entry name" value="TM1727-like_C_sf"/>
</dbReference>
<protein>
    <submittedName>
        <fullName evidence="3">DUF2520 domain-containing protein</fullName>
    </submittedName>
</protein>